<evidence type="ECO:0000313" key="9">
    <source>
        <dbReference type="EMBL" id="NNJ25735.1"/>
    </source>
</evidence>
<evidence type="ECO:0000256" key="5">
    <source>
        <dbReference type="ARBA" id="ARBA00023098"/>
    </source>
</evidence>
<keyword evidence="7" id="KW-0175">Coiled coil</keyword>
<evidence type="ECO:0000313" key="10">
    <source>
        <dbReference type="Proteomes" id="UP000609651"/>
    </source>
</evidence>
<dbReference type="SUPFAM" id="SSF51161">
    <property type="entry name" value="Trimeric LpxA-like enzymes"/>
    <property type="match status" value="1"/>
</dbReference>
<feature type="coiled-coil region" evidence="7">
    <location>
        <begin position="321"/>
        <end position="348"/>
    </location>
</feature>
<dbReference type="InterPro" id="IPR007691">
    <property type="entry name" value="LpxD"/>
</dbReference>
<dbReference type="InterPro" id="IPR020573">
    <property type="entry name" value="UDP_GlcNAc_AcTrfase_non-rep"/>
</dbReference>
<dbReference type="Proteomes" id="UP000609651">
    <property type="component" value="Unassembled WGS sequence"/>
</dbReference>
<keyword evidence="5" id="KW-0443">Lipid metabolism</keyword>
<evidence type="ECO:0000256" key="3">
    <source>
        <dbReference type="ARBA" id="ARBA00022679"/>
    </source>
</evidence>
<sequence>MPLLGDLLTNCPPSAADVEVNGLGTVAHAKPGDLLFLADPKSSRLPAESPAAAVLVEPGLEAKAKDFPGVVIPMAGARAAFLSLLPTLSPRRTGDVRGVSKSAFVHASAKVADDATVHAGATISEHAVVGAGCVVFPGAFVGPGCTLGENVTLHPNCVLHDGVHLADGVTVQAGAVLGQDGFGFDSDARGHHHLPHHGGVQIGAGVLVGANSTVARGMIADTYVGAGTVIDAQVVIAHNCDIGPHNLFCSQVGIAGSVTTGAFVIAAGQAGIADHVTVCGGVTLGSNAGMSRDCKTPGTYLGLPAQPADAEAKVVIASRKLPEMRRTVKELQKQVALLAAKIERLEAEESDDDLGLSLRDAA</sequence>
<dbReference type="PANTHER" id="PTHR43378">
    <property type="entry name" value="UDP-3-O-ACYLGLUCOSAMINE N-ACYLTRANSFERASE"/>
    <property type="match status" value="1"/>
</dbReference>
<dbReference type="Gene3D" id="2.160.10.10">
    <property type="entry name" value="Hexapeptide repeat proteins"/>
    <property type="match status" value="1"/>
</dbReference>
<evidence type="ECO:0000256" key="6">
    <source>
        <dbReference type="ARBA" id="ARBA00023315"/>
    </source>
</evidence>
<evidence type="ECO:0000259" key="8">
    <source>
        <dbReference type="Pfam" id="PF04613"/>
    </source>
</evidence>
<keyword evidence="2" id="KW-0441">Lipid A biosynthesis</keyword>
<dbReference type="EMBL" id="WTPX01000047">
    <property type="protein sequence ID" value="NNJ25735.1"/>
    <property type="molecule type" value="Genomic_DNA"/>
</dbReference>
<dbReference type="Gene3D" id="3.40.1390.10">
    <property type="entry name" value="MurE/MurF, N-terminal domain"/>
    <property type="match status" value="1"/>
</dbReference>
<dbReference type="InterPro" id="IPR001451">
    <property type="entry name" value="Hexapep"/>
</dbReference>
<feature type="domain" description="UDP-3-O-[3-hydroxymyristoyl] glucosamine N-acyltransferase non-repeat region" evidence="8">
    <location>
        <begin position="17"/>
        <end position="82"/>
    </location>
</feature>
<comment type="caution">
    <text evidence="9">The sequence shown here is derived from an EMBL/GenBank/DDBJ whole genome shotgun (WGS) entry which is preliminary data.</text>
</comment>
<organism evidence="9 10">
    <name type="scientific">Alienimonas chondri</name>
    <dbReference type="NCBI Taxonomy" id="2681879"/>
    <lineage>
        <taxon>Bacteria</taxon>
        <taxon>Pseudomonadati</taxon>
        <taxon>Planctomycetota</taxon>
        <taxon>Planctomycetia</taxon>
        <taxon>Planctomycetales</taxon>
        <taxon>Planctomycetaceae</taxon>
        <taxon>Alienimonas</taxon>
    </lineage>
</organism>
<dbReference type="InterPro" id="IPR011004">
    <property type="entry name" value="Trimer_LpxA-like_sf"/>
</dbReference>
<dbReference type="GO" id="GO:0016746">
    <property type="term" value="F:acyltransferase activity"/>
    <property type="evidence" value="ECO:0007669"/>
    <property type="project" value="UniProtKB-KW"/>
</dbReference>
<proteinExistence type="predicted"/>
<dbReference type="Pfam" id="PF04613">
    <property type="entry name" value="LpxD"/>
    <property type="match status" value="1"/>
</dbReference>
<dbReference type="NCBIfam" id="TIGR01853">
    <property type="entry name" value="lipid_A_lpxD"/>
    <property type="match status" value="1"/>
</dbReference>
<reference evidence="9 10" key="1">
    <citation type="journal article" date="2020" name="Syst. Appl. Microbiol.">
        <title>Alienimonas chondri sp. nov., a novel planctomycete isolated from the biofilm of the red alga Chondrus crispus.</title>
        <authorList>
            <person name="Vitorino I."/>
            <person name="Albuquerque L."/>
            <person name="Wiegand S."/>
            <person name="Kallscheuer N."/>
            <person name="da Costa M.S."/>
            <person name="Lobo-da-Cunha A."/>
            <person name="Jogler C."/>
            <person name="Lage O.M."/>
        </authorList>
    </citation>
    <scope>NUCLEOTIDE SEQUENCE [LARGE SCALE GENOMIC DNA]</scope>
    <source>
        <strain evidence="9 10">LzC2</strain>
    </source>
</reference>
<evidence type="ECO:0000256" key="4">
    <source>
        <dbReference type="ARBA" id="ARBA00022737"/>
    </source>
</evidence>
<keyword evidence="4" id="KW-0677">Repeat</keyword>
<dbReference type="NCBIfam" id="NF002060">
    <property type="entry name" value="PRK00892.1"/>
    <property type="match status" value="1"/>
</dbReference>
<dbReference type="PANTHER" id="PTHR43378:SF2">
    <property type="entry name" value="UDP-3-O-ACYLGLUCOSAMINE N-ACYLTRANSFERASE 1, MITOCHONDRIAL-RELATED"/>
    <property type="match status" value="1"/>
</dbReference>
<keyword evidence="1" id="KW-0444">Lipid biosynthesis</keyword>
<dbReference type="Pfam" id="PF00132">
    <property type="entry name" value="Hexapep"/>
    <property type="match status" value="1"/>
</dbReference>
<keyword evidence="6 9" id="KW-0012">Acyltransferase</keyword>
<dbReference type="EC" id="2.3.1.-" evidence="9"/>
<gene>
    <name evidence="9" type="primary">lpxD_2</name>
    <name evidence="9" type="ORF">LzC2_18090</name>
</gene>
<dbReference type="CDD" id="cd03352">
    <property type="entry name" value="LbH_LpxD"/>
    <property type="match status" value="1"/>
</dbReference>
<keyword evidence="10" id="KW-1185">Reference proteome</keyword>
<name>A0ABX1VCB1_9PLAN</name>
<evidence type="ECO:0000256" key="1">
    <source>
        <dbReference type="ARBA" id="ARBA00022516"/>
    </source>
</evidence>
<dbReference type="RefSeq" id="WP_171186038.1">
    <property type="nucleotide sequence ID" value="NZ_WTPX01000047.1"/>
</dbReference>
<evidence type="ECO:0000256" key="2">
    <source>
        <dbReference type="ARBA" id="ARBA00022556"/>
    </source>
</evidence>
<accession>A0ABX1VCB1</accession>
<keyword evidence="3 9" id="KW-0808">Transferase</keyword>
<evidence type="ECO:0000256" key="7">
    <source>
        <dbReference type="SAM" id="Coils"/>
    </source>
</evidence>
<protein>
    <submittedName>
        <fullName evidence="9">UDP-3-O-acylglucosamine N-acyltransferase</fullName>
        <ecNumber evidence="9">2.3.1.-</ecNumber>
    </submittedName>
</protein>